<dbReference type="Pfam" id="PF03703">
    <property type="entry name" value="bPH_2"/>
    <property type="match status" value="3"/>
</dbReference>
<feature type="transmembrane region" description="Helical" evidence="1">
    <location>
        <begin position="360"/>
        <end position="379"/>
    </location>
</feature>
<feature type="transmembrane region" description="Helical" evidence="1">
    <location>
        <begin position="385"/>
        <end position="402"/>
    </location>
</feature>
<gene>
    <name evidence="3" type="ORF">HF838_00925</name>
</gene>
<feature type="transmembrane region" description="Helical" evidence="1">
    <location>
        <begin position="21"/>
        <end position="38"/>
    </location>
</feature>
<name>A0A848CS45_ANEAE</name>
<keyword evidence="1" id="KW-1133">Transmembrane helix</keyword>
<dbReference type="InterPro" id="IPR014529">
    <property type="entry name" value="UCP026631"/>
</dbReference>
<evidence type="ECO:0000259" key="2">
    <source>
        <dbReference type="Pfam" id="PF03703"/>
    </source>
</evidence>
<dbReference type="EMBL" id="JABAGO010000001">
    <property type="protein sequence ID" value="NME96807.1"/>
    <property type="molecule type" value="Genomic_DNA"/>
</dbReference>
<feature type="domain" description="YdbS-like PH" evidence="2">
    <location>
        <begin position="70"/>
        <end position="148"/>
    </location>
</feature>
<sequence length="491" mass="55517">MKMSEPRRMHPIAALLSGLRALREMLLPLAILFISSLFKGEMNEGKDLLWRFGSTGIIVVGTLLWGFLAWRRYRYSVEEGELRVEHGVLVKKRNFIAKQRIQTVDFAEPLLHRLFGVVKVTVETAGGEKPEAVLTAVTREEAERLKQELMFNRNANADAVQGEETKASPGECAETEPDFVYRLPVKRLVIYGATSGGLGIVLSLFAAGFSQISNELPYDRIFAFFNHFVLSALLILAFLILLVAWFLGVAGVMLKYGGFTLTKTGDKLLISRGWLERRQLTVSMKRVQAVRITEGLLRQPFGLVTVQVDTAGYGAAKGETTVLFPLLRRTEAFMMIERVLPGFCVQTDLQSLPRRAAGYYMLRWGIIALAVCFATFLWTTNPWRYGAVLLILPAVLFGWLQYRAGGFAMHGHKTLVLRSRRIAKTTSFIPRRRIQFAYLRRMPWQRPAHLASYAAVIVSGKSGAKLAVQHIEETDGQRLYDWIRTDRKREE</sequence>
<feature type="transmembrane region" description="Helical" evidence="1">
    <location>
        <begin position="50"/>
        <end position="70"/>
    </location>
</feature>
<dbReference type="Proteomes" id="UP000561326">
    <property type="component" value="Unassembled WGS sequence"/>
</dbReference>
<dbReference type="RefSeq" id="WP_021620207.1">
    <property type="nucleotide sequence ID" value="NZ_CABKST010000077.1"/>
</dbReference>
<feature type="transmembrane region" description="Helical" evidence="1">
    <location>
        <begin position="229"/>
        <end position="254"/>
    </location>
</feature>
<dbReference type="OrthoDB" id="2195155at2"/>
<dbReference type="AlphaFoldDB" id="A0A848CS45"/>
<feature type="domain" description="YdbS-like PH" evidence="2">
    <location>
        <begin position="413"/>
        <end position="483"/>
    </location>
</feature>
<evidence type="ECO:0000313" key="3">
    <source>
        <dbReference type="EMBL" id="NME96807.1"/>
    </source>
</evidence>
<dbReference type="InterPro" id="IPR005182">
    <property type="entry name" value="YdbS-like_PH"/>
</dbReference>
<dbReference type="GeneID" id="92838121"/>
<proteinExistence type="predicted"/>
<evidence type="ECO:0000256" key="1">
    <source>
        <dbReference type="SAM" id="Phobius"/>
    </source>
</evidence>
<dbReference type="PIRSF" id="PIRSF026631">
    <property type="entry name" value="UCP026631"/>
    <property type="match status" value="1"/>
</dbReference>
<protein>
    <submittedName>
        <fullName evidence="3">PH domain-containing protein</fullName>
    </submittedName>
</protein>
<dbReference type="PANTHER" id="PTHR34473:SF2">
    <property type="entry name" value="UPF0699 TRANSMEMBRANE PROTEIN YDBT"/>
    <property type="match status" value="1"/>
</dbReference>
<keyword evidence="1" id="KW-0472">Membrane</keyword>
<feature type="domain" description="YdbS-like PH" evidence="2">
    <location>
        <begin position="259"/>
        <end position="333"/>
    </location>
</feature>
<dbReference type="PANTHER" id="PTHR34473">
    <property type="entry name" value="UPF0699 TRANSMEMBRANE PROTEIN YDBS"/>
    <property type="match status" value="1"/>
</dbReference>
<organism evidence="3 4">
    <name type="scientific">Aneurinibacillus aneurinilyticus</name>
    <name type="common">Bacillus aneurinolyticus</name>
    <dbReference type="NCBI Taxonomy" id="1391"/>
    <lineage>
        <taxon>Bacteria</taxon>
        <taxon>Bacillati</taxon>
        <taxon>Bacillota</taxon>
        <taxon>Bacilli</taxon>
        <taxon>Bacillales</taxon>
        <taxon>Paenibacillaceae</taxon>
        <taxon>Aneurinibacillus group</taxon>
        <taxon>Aneurinibacillus</taxon>
    </lineage>
</organism>
<reference evidence="3 4" key="1">
    <citation type="submission" date="2020-04" db="EMBL/GenBank/DDBJ databases">
        <authorList>
            <person name="Hitch T.C.A."/>
            <person name="Wylensek D."/>
            <person name="Clavel T."/>
        </authorList>
    </citation>
    <scope>NUCLEOTIDE SEQUENCE [LARGE SCALE GENOMIC DNA]</scope>
    <source>
        <strain evidence="3 4">WB01_D5_05</strain>
    </source>
</reference>
<keyword evidence="1" id="KW-0812">Transmembrane</keyword>
<feature type="transmembrane region" description="Helical" evidence="1">
    <location>
        <begin position="188"/>
        <end position="209"/>
    </location>
</feature>
<comment type="caution">
    <text evidence="3">The sequence shown here is derived from an EMBL/GenBank/DDBJ whole genome shotgun (WGS) entry which is preliminary data.</text>
</comment>
<accession>A0A848CS45</accession>
<evidence type="ECO:0000313" key="4">
    <source>
        <dbReference type="Proteomes" id="UP000561326"/>
    </source>
</evidence>